<feature type="compositionally biased region" description="Low complexity" evidence="1">
    <location>
        <begin position="65"/>
        <end position="92"/>
    </location>
</feature>
<evidence type="ECO:0000256" key="1">
    <source>
        <dbReference type="SAM" id="MobiDB-lite"/>
    </source>
</evidence>
<comment type="caution">
    <text evidence="2">The sequence shown here is derived from an EMBL/GenBank/DDBJ whole genome shotgun (WGS) entry which is preliminary data.</text>
</comment>
<sequence>MSDVSGKIGEYMLKGWVLTDELHSQRYHSADGADGAECKIPLMRSPRGITPVTHFCVSCHEDPKSSSTPQSDAASSSTSSTSHFQSVSRSSTPPTEVSAALSSPTFALPPETPESRRRREQSDRASTEIGNRLLKGWAMLAEECPNAHCYGIPLVRPPKPNGEKEPRKECVICAGVYITERDWAGRESLVPAPKHSKIIDEGVSVETIREKTISIPEKFISAVPVDSRTQVSRTTDLPPIVTQHPTTSTPLPNPRAQPPVGISPLSTCARSLESTLVSLSERLNALTDPSAGIINPTAISTVAEAITKTTQALSHVKELLLKEGLAN</sequence>
<accession>A0AAW0DG71</accession>
<dbReference type="EMBL" id="JAYKXP010000016">
    <property type="protein sequence ID" value="KAK7049614.1"/>
    <property type="molecule type" value="Genomic_DNA"/>
</dbReference>
<evidence type="ECO:0000313" key="2">
    <source>
        <dbReference type="EMBL" id="KAK7049614.1"/>
    </source>
</evidence>
<gene>
    <name evidence="2" type="ORF">VNI00_005645</name>
</gene>
<dbReference type="PANTHER" id="PTHR16537">
    <property type="entry name" value="SJOEGREN SYNDROME/SCLERODERMA AUTOANTIGEN 1"/>
    <property type="match status" value="1"/>
</dbReference>
<evidence type="ECO:0008006" key="4">
    <source>
        <dbReference type="Google" id="ProtNLM"/>
    </source>
</evidence>
<evidence type="ECO:0000313" key="3">
    <source>
        <dbReference type="Proteomes" id="UP001383192"/>
    </source>
</evidence>
<feature type="region of interest" description="Disordered" evidence="1">
    <location>
        <begin position="59"/>
        <end position="127"/>
    </location>
</feature>
<protein>
    <recommendedName>
        <fullName evidence="4">Sjogrens syndrome scleroderma autoantigen 1 family protein</fullName>
    </recommendedName>
</protein>
<keyword evidence="3" id="KW-1185">Reference proteome</keyword>
<dbReference type="Pfam" id="PF06677">
    <property type="entry name" value="Auto_anti-p27"/>
    <property type="match status" value="2"/>
</dbReference>
<dbReference type="AlphaFoldDB" id="A0AAW0DG71"/>
<organism evidence="2 3">
    <name type="scientific">Paramarasmius palmivorus</name>
    <dbReference type="NCBI Taxonomy" id="297713"/>
    <lineage>
        <taxon>Eukaryota</taxon>
        <taxon>Fungi</taxon>
        <taxon>Dikarya</taxon>
        <taxon>Basidiomycota</taxon>
        <taxon>Agaricomycotina</taxon>
        <taxon>Agaricomycetes</taxon>
        <taxon>Agaricomycetidae</taxon>
        <taxon>Agaricales</taxon>
        <taxon>Marasmiineae</taxon>
        <taxon>Marasmiaceae</taxon>
        <taxon>Paramarasmius</taxon>
    </lineage>
</organism>
<name>A0AAW0DG71_9AGAR</name>
<dbReference type="PANTHER" id="PTHR16537:SF1">
    <property type="entry name" value="PROTEIN ZNRD2"/>
    <property type="match status" value="1"/>
</dbReference>
<feature type="compositionally biased region" description="Basic and acidic residues" evidence="1">
    <location>
        <begin position="113"/>
        <end position="126"/>
    </location>
</feature>
<dbReference type="InterPro" id="IPR009563">
    <property type="entry name" value="SSSCA1"/>
</dbReference>
<dbReference type="Proteomes" id="UP001383192">
    <property type="component" value="Unassembled WGS sequence"/>
</dbReference>
<proteinExistence type="predicted"/>
<dbReference type="InterPro" id="IPR051888">
    <property type="entry name" value="UPF0148_domain"/>
</dbReference>
<reference evidence="2 3" key="1">
    <citation type="submission" date="2024-01" db="EMBL/GenBank/DDBJ databases">
        <title>A draft genome for a cacao thread blight-causing isolate of Paramarasmius palmivorus.</title>
        <authorList>
            <person name="Baruah I.K."/>
            <person name="Bukari Y."/>
            <person name="Amoako-Attah I."/>
            <person name="Meinhardt L.W."/>
            <person name="Bailey B.A."/>
            <person name="Cohen S.P."/>
        </authorList>
    </citation>
    <scope>NUCLEOTIDE SEQUENCE [LARGE SCALE GENOMIC DNA]</scope>
    <source>
        <strain evidence="2 3">GH-12</strain>
    </source>
</reference>